<dbReference type="RefSeq" id="WP_073375139.1">
    <property type="nucleotide sequence ID" value="NZ_FQXS01000008.1"/>
</dbReference>
<dbReference type="GO" id="GO:0000049">
    <property type="term" value="F:tRNA binding"/>
    <property type="evidence" value="ECO:0007669"/>
    <property type="project" value="UniProtKB-UniRule"/>
</dbReference>
<organism evidence="3 4">
    <name type="scientific">Desulfofustis glycolicus DSM 9705</name>
    <dbReference type="NCBI Taxonomy" id="1121409"/>
    <lineage>
        <taxon>Bacteria</taxon>
        <taxon>Pseudomonadati</taxon>
        <taxon>Thermodesulfobacteriota</taxon>
        <taxon>Desulfobulbia</taxon>
        <taxon>Desulfobulbales</taxon>
        <taxon>Desulfocapsaceae</taxon>
        <taxon>Desulfofustis</taxon>
    </lineage>
</organism>
<dbReference type="HAMAP" id="MF_00518">
    <property type="entry name" value="Deacylase_Dtd"/>
    <property type="match status" value="1"/>
</dbReference>
<dbReference type="GO" id="GO:0019478">
    <property type="term" value="P:D-amino acid catabolic process"/>
    <property type="evidence" value="ECO:0007669"/>
    <property type="project" value="UniProtKB-UniRule"/>
</dbReference>
<gene>
    <name evidence="2" type="primary">dtd</name>
    <name evidence="3" type="ORF">SAMN02745124_01701</name>
</gene>
<feature type="short sequence motif" description="Gly-cisPro motif, important for rejection of L-amino acids" evidence="2">
    <location>
        <begin position="137"/>
        <end position="138"/>
    </location>
</feature>
<dbReference type="OrthoDB" id="9801395at2"/>
<keyword evidence="2" id="KW-0694">RNA-binding</keyword>
<comment type="subunit">
    <text evidence="2">Homodimer.</text>
</comment>
<dbReference type="GO" id="GO:0005737">
    <property type="term" value="C:cytoplasm"/>
    <property type="evidence" value="ECO:0007669"/>
    <property type="project" value="UniProtKB-SubCell"/>
</dbReference>
<comment type="subcellular location">
    <subcellularLocation>
        <location evidence="2">Cytoplasm</location>
    </subcellularLocation>
</comment>
<dbReference type="Gene3D" id="3.50.80.10">
    <property type="entry name" value="D-tyrosyl-tRNA(Tyr) deacylase"/>
    <property type="match status" value="1"/>
</dbReference>
<proteinExistence type="inferred from homology"/>
<reference evidence="3 4" key="1">
    <citation type="submission" date="2016-11" db="EMBL/GenBank/DDBJ databases">
        <authorList>
            <person name="Jaros S."/>
            <person name="Januszkiewicz K."/>
            <person name="Wedrychowicz H."/>
        </authorList>
    </citation>
    <scope>NUCLEOTIDE SEQUENCE [LARGE SCALE GENOMIC DNA]</scope>
    <source>
        <strain evidence="3 4">DSM 9705</strain>
    </source>
</reference>
<protein>
    <recommendedName>
        <fullName evidence="2">D-aminoacyl-tRNA deacylase</fullName>
        <shortName evidence="2">DTD</shortName>
        <ecNumber evidence="2">3.1.1.96</ecNumber>
    </recommendedName>
    <alternativeName>
        <fullName evidence="2">Gly-tRNA(Ala) deacylase</fullName>
        <ecNumber evidence="2">3.1.1.-</ecNumber>
    </alternativeName>
</protein>
<dbReference type="InterPro" id="IPR023509">
    <property type="entry name" value="DTD-like_sf"/>
</dbReference>
<dbReference type="AlphaFoldDB" id="A0A1M5VHP3"/>
<dbReference type="Pfam" id="PF02580">
    <property type="entry name" value="Tyr_Deacylase"/>
    <property type="match status" value="1"/>
</dbReference>
<dbReference type="EC" id="3.1.1.-" evidence="2"/>
<dbReference type="PANTHER" id="PTHR10472:SF5">
    <property type="entry name" value="D-AMINOACYL-TRNA DEACYLASE 1"/>
    <property type="match status" value="1"/>
</dbReference>
<dbReference type="STRING" id="1121409.SAMN02745124_01701"/>
<comment type="domain">
    <text evidence="2">A Gly-cisPro motif from one monomer fits into the active site of the other monomer to allow specific chiral rejection of L-amino acids.</text>
</comment>
<comment type="catalytic activity">
    <reaction evidence="2">
        <text>a D-aminoacyl-tRNA + H2O = a tRNA + a D-alpha-amino acid + H(+)</text>
        <dbReference type="Rhea" id="RHEA:13953"/>
        <dbReference type="Rhea" id="RHEA-COMP:10123"/>
        <dbReference type="Rhea" id="RHEA-COMP:10124"/>
        <dbReference type="ChEBI" id="CHEBI:15377"/>
        <dbReference type="ChEBI" id="CHEBI:15378"/>
        <dbReference type="ChEBI" id="CHEBI:59871"/>
        <dbReference type="ChEBI" id="CHEBI:78442"/>
        <dbReference type="ChEBI" id="CHEBI:79333"/>
        <dbReference type="EC" id="3.1.1.96"/>
    </reaction>
</comment>
<dbReference type="GO" id="GO:0043908">
    <property type="term" value="F:Ser(Gly)-tRNA(Ala) hydrolase activity"/>
    <property type="evidence" value="ECO:0007669"/>
    <property type="project" value="UniProtKB-UniRule"/>
</dbReference>
<dbReference type="EC" id="3.1.1.96" evidence="2"/>
<comment type="function">
    <text evidence="2">An aminoacyl-tRNA editing enzyme that deacylates mischarged D-aminoacyl-tRNAs. Also deacylates mischarged glycyl-tRNA(Ala), protecting cells against glycine mischarging by AlaRS. Acts via tRNA-based rather than protein-based catalysis; rejects L-amino acids rather than detecting D-amino acids in the active site. By recycling D-aminoacyl-tRNA to D-amino acids and free tRNA molecules, this enzyme counteracts the toxicity associated with the formation of D-aminoacyl-tRNA entities in vivo and helps enforce protein L-homochirality.</text>
</comment>
<accession>A0A1M5VHP3</accession>
<sequence>MRAVVQRVSSAAVSEAGMALGAIGRGVVVLLGIHRHDSERECDRLAEKIVNLRIFPDQHGKMNRSLADLNGEMLIVSQFTLYGDCRKGRRPGYSEAASPDRAEALYDRFIGAVERLGITAATGRFQAAMEVSLTNDGPVTLLLDSAGTF</sequence>
<dbReference type="Proteomes" id="UP000184139">
    <property type="component" value="Unassembled WGS sequence"/>
</dbReference>
<dbReference type="NCBIfam" id="TIGR00256">
    <property type="entry name" value="D-aminoacyl-tRNA deacylase"/>
    <property type="match status" value="1"/>
</dbReference>
<evidence type="ECO:0000256" key="1">
    <source>
        <dbReference type="ARBA" id="ARBA00009673"/>
    </source>
</evidence>
<dbReference type="PANTHER" id="PTHR10472">
    <property type="entry name" value="D-TYROSYL-TRNA TYR DEACYLASE"/>
    <property type="match status" value="1"/>
</dbReference>
<dbReference type="CDD" id="cd00563">
    <property type="entry name" value="Dtyr_deacylase"/>
    <property type="match status" value="1"/>
</dbReference>
<dbReference type="GO" id="GO:0051500">
    <property type="term" value="F:D-tyrosyl-tRNA(Tyr) deacylase activity"/>
    <property type="evidence" value="ECO:0007669"/>
    <property type="project" value="TreeGrafter"/>
</dbReference>
<name>A0A1M5VHP3_9BACT</name>
<keyword evidence="2" id="KW-0820">tRNA-binding</keyword>
<dbReference type="InterPro" id="IPR003732">
    <property type="entry name" value="Daa-tRNA_deacyls_DTD"/>
</dbReference>
<keyword evidence="4" id="KW-1185">Reference proteome</keyword>
<dbReference type="SUPFAM" id="SSF69500">
    <property type="entry name" value="DTD-like"/>
    <property type="match status" value="1"/>
</dbReference>
<keyword evidence="2" id="KW-0963">Cytoplasm</keyword>
<dbReference type="GO" id="GO:0106026">
    <property type="term" value="F:Gly-tRNA(Ala) deacylase activity"/>
    <property type="evidence" value="ECO:0007669"/>
    <property type="project" value="UniProtKB-UniRule"/>
</dbReference>
<keyword evidence="2" id="KW-0378">Hydrolase</keyword>
<evidence type="ECO:0000313" key="3">
    <source>
        <dbReference type="EMBL" id="SHH74741.1"/>
    </source>
</evidence>
<dbReference type="EMBL" id="FQXS01000008">
    <property type="protein sequence ID" value="SHH74741.1"/>
    <property type="molecule type" value="Genomic_DNA"/>
</dbReference>
<dbReference type="FunFam" id="3.50.80.10:FF:000001">
    <property type="entry name" value="D-aminoacyl-tRNA deacylase"/>
    <property type="match status" value="1"/>
</dbReference>
<evidence type="ECO:0000313" key="4">
    <source>
        <dbReference type="Proteomes" id="UP000184139"/>
    </source>
</evidence>
<comment type="catalytic activity">
    <reaction evidence="2">
        <text>glycyl-tRNA(Ala) + H2O = tRNA(Ala) + glycine + H(+)</text>
        <dbReference type="Rhea" id="RHEA:53744"/>
        <dbReference type="Rhea" id="RHEA-COMP:9657"/>
        <dbReference type="Rhea" id="RHEA-COMP:13640"/>
        <dbReference type="ChEBI" id="CHEBI:15377"/>
        <dbReference type="ChEBI" id="CHEBI:15378"/>
        <dbReference type="ChEBI" id="CHEBI:57305"/>
        <dbReference type="ChEBI" id="CHEBI:78442"/>
        <dbReference type="ChEBI" id="CHEBI:78522"/>
    </reaction>
</comment>
<evidence type="ECO:0000256" key="2">
    <source>
        <dbReference type="HAMAP-Rule" id="MF_00518"/>
    </source>
</evidence>
<comment type="similarity">
    <text evidence="1 2">Belongs to the DTD family.</text>
</comment>